<dbReference type="PANTHER" id="PTHR47027:SF25">
    <property type="entry name" value="REVERSE TRANSCRIPTASE DOMAIN-CONTAINING PROTEIN"/>
    <property type="match status" value="1"/>
</dbReference>
<name>A0A183FQN5_HELPZ</name>
<evidence type="ECO:0000259" key="1">
    <source>
        <dbReference type="PROSITE" id="PS50878"/>
    </source>
</evidence>
<dbReference type="WBParaSite" id="HPBE_0001006701-mRNA-1">
    <property type="protein sequence ID" value="HPBE_0001006701-mRNA-1"/>
    <property type="gene ID" value="HPBE_0001006701"/>
</dbReference>
<dbReference type="SUPFAM" id="SSF56672">
    <property type="entry name" value="DNA/RNA polymerases"/>
    <property type="match status" value="1"/>
</dbReference>
<dbReference type="InterPro" id="IPR043502">
    <property type="entry name" value="DNA/RNA_pol_sf"/>
</dbReference>
<accession>A0A3P7Y8K9</accession>
<sequence length="339" mass="38741">MESLRPSSRCHRSLYHNSSCCVKTTLGNTRVFEVTTGVRQGCVLSPLLFNIALAYVLRRTIAEVQGGIPWSSGRLMDLDFADDLAIFAEDNDTLQTSTECLSQEASKIGLRISPEKSKVMQAGNMTFGDGIYVGSDRLEVVNNFTYLGRMITSDGDAEADVRCRIAKATAVFRRLKPLWTSSSISNNVKLRLYSSIVVPTAVYASETWKMSASIIRRINALHCKCLRQIMRMRYTDRLTNEEVLQRCRSSNLYETVVQRRLRLAGHILRMPAHRLPRSAMQWTPPGKRTRGRPKNTWRRTFLNDLEVMNISRQECEEIARDRQRWKEFVALCAQQHGRN</sequence>
<reference evidence="4" key="2">
    <citation type="submission" date="2019-09" db="UniProtKB">
        <authorList>
            <consortium name="WormBaseParasite"/>
        </authorList>
    </citation>
    <scope>IDENTIFICATION</scope>
</reference>
<dbReference type="Pfam" id="PF00078">
    <property type="entry name" value="RVT_1"/>
    <property type="match status" value="1"/>
</dbReference>
<proteinExistence type="predicted"/>
<reference evidence="2 3" key="1">
    <citation type="submission" date="2018-11" db="EMBL/GenBank/DDBJ databases">
        <authorList>
            <consortium name="Pathogen Informatics"/>
        </authorList>
    </citation>
    <scope>NUCLEOTIDE SEQUENCE [LARGE SCALE GENOMIC DNA]</scope>
</reference>
<dbReference type="InterPro" id="IPR000477">
    <property type="entry name" value="RT_dom"/>
</dbReference>
<dbReference type="OrthoDB" id="10059070at2759"/>
<feature type="domain" description="Reverse transcriptase" evidence="1">
    <location>
        <begin position="1"/>
        <end position="151"/>
    </location>
</feature>
<dbReference type="PROSITE" id="PS50878">
    <property type="entry name" value="RT_POL"/>
    <property type="match status" value="1"/>
</dbReference>
<evidence type="ECO:0000313" key="4">
    <source>
        <dbReference type="WBParaSite" id="HPBE_0001006701-mRNA-1"/>
    </source>
</evidence>
<dbReference type="EMBL" id="UZAH01026639">
    <property type="protein sequence ID" value="VDO83481.1"/>
    <property type="molecule type" value="Genomic_DNA"/>
</dbReference>
<dbReference type="PANTHER" id="PTHR47027">
    <property type="entry name" value="REVERSE TRANSCRIPTASE DOMAIN-CONTAINING PROTEIN"/>
    <property type="match status" value="1"/>
</dbReference>
<evidence type="ECO:0000313" key="2">
    <source>
        <dbReference type="EMBL" id="VDO83481.1"/>
    </source>
</evidence>
<gene>
    <name evidence="2" type="ORF">HPBE_LOCUS10068</name>
</gene>
<keyword evidence="3" id="KW-1185">Reference proteome</keyword>
<organism evidence="3 4">
    <name type="scientific">Heligmosomoides polygyrus</name>
    <name type="common">Parasitic roundworm</name>
    <dbReference type="NCBI Taxonomy" id="6339"/>
    <lineage>
        <taxon>Eukaryota</taxon>
        <taxon>Metazoa</taxon>
        <taxon>Ecdysozoa</taxon>
        <taxon>Nematoda</taxon>
        <taxon>Chromadorea</taxon>
        <taxon>Rhabditida</taxon>
        <taxon>Rhabditina</taxon>
        <taxon>Rhabditomorpha</taxon>
        <taxon>Strongyloidea</taxon>
        <taxon>Heligmosomidae</taxon>
        <taxon>Heligmosomoides</taxon>
    </lineage>
</organism>
<accession>A0A183FQN5</accession>
<dbReference type="Proteomes" id="UP000050761">
    <property type="component" value="Unassembled WGS sequence"/>
</dbReference>
<protein>
    <submittedName>
        <fullName evidence="4">Reverse transcriptase domain-containing protein</fullName>
    </submittedName>
</protein>
<dbReference type="AlphaFoldDB" id="A0A183FQN5"/>
<evidence type="ECO:0000313" key="3">
    <source>
        <dbReference type="Proteomes" id="UP000050761"/>
    </source>
</evidence>